<organism evidence="2 3">
    <name type="scientific">Gossypium darwinii</name>
    <name type="common">Darwin's cotton</name>
    <name type="synonym">Gossypium barbadense var. darwinii</name>
    <dbReference type="NCBI Taxonomy" id="34276"/>
    <lineage>
        <taxon>Eukaryota</taxon>
        <taxon>Viridiplantae</taxon>
        <taxon>Streptophyta</taxon>
        <taxon>Embryophyta</taxon>
        <taxon>Tracheophyta</taxon>
        <taxon>Spermatophyta</taxon>
        <taxon>Magnoliopsida</taxon>
        <taxon>eudicotyledons</taxon>
        <taxon>Gunneridae</taxon>
        <taxon>Pentapetalae</taxon>
        <taxon>rosids</taxon>
        <taxon>malvids</taxon>
        <taxon>Malvales</taxon>
        <taxon>Malvaceae</taxon>
        <taxon>Malvoideae</taxon>
        <taxon>Gossypium</taxon>
    </lineage>
</organism>
<dbReference type="Proteomes" id="UP000323506">
    <property type="component" value="Chromosome D10"/>
</dbReference>
<evidence type="ECO:0000256" key="1">
    <source>
        <dbReference type="SAM" id="MobiDB-lite"/>
    </source>
</evidence>
<keyword evidence="3" id="KW-1185">Reference proteome</keyword>
<feature type="region of interest" description="Disordered" evidence="1">
    <location>
        <begin position="1"/>
        <end position="20"/>
    </location>
</feature>
<reference evidence="2 3" key="1">
    <citation type="submission" date="2019-06" db="EMBL/GenBank/DDBJ databases">
        <title>WGS assembly of Gossypium darwinii.</title>
        <authorList>
            <person name="Chen Z.J."/>
            <person name="Sreedasyam A."/>
            <person name="Ando A."/>
            <person name="Song Q."/>
            <person name="De L."/>
            <person name="Hulse-Kemp A."/>
            <person name="Ding M."/>
            <person name="Ye W."/>
            <person name="Kirkbride R."/>
            <person name="Jenkins J."/>
            <person name="Plott C."/>
            <person name="Lovell J."/>
            <person name="Lin Y.-M."/>
            <person name="Vaughn R."/>
            <person name="Liu B."/>
            <person name="Li W."/>
            <person name="Simpson S."/>
            <person name="Scheffler B."/>
            <person name="Saski C."/>
            <person name="Grover C."/>
            <person name="Hu G."/>
            <person name="Conover J."/>
            <person name="Carlson J."/>
            <person name="Shu S."/>
            <person name="Boston L."/>
            <person name="Williams M."/>
            <person name="Peterson D."/>
            <person name="Mcgee K."/>
            <person name="Jones D."/>
            <person name="Wendel J."/>
            <person name="Stelly D."/>
            <person name="Grimwood J."/>
            <person name="Schmutz J."/>
        </authorList>
    </citation>
    <scope>NUCLEOTIDE SEQUENCE [LARGE SCALE GENOMIC DNA]</scope>
    <source>
        <strain evidence="2">1808015.09</strain>
    </source>
</reference>
<accession>A0A5D2AXC8</accession>
<name>A0A5D2AXC8_GOSDA</name>
<dbReference type="EMBL" id="CM017710">
    <property type="protein sequence ID" value="TYG49118.1"/>
    <property type="molecule type" value="Genomic_DNA"/>
</dbReference>
<protein>
    <submittedName>
        <fullName evidence="2">Uncharacterized protein</fullName>
    </submittedName>
</protein>
<evidence type="ECO:0000313" key="2">
    <source>
        <dbReference type="EMBL" id="TYG49118.1"/>
    </source>
</evidence>
<gene>
    <name evidence="2" type="ORF">ES288_D10G069400v1</name>
</gene>
<sequence length="71" mass="7443">MTTERVKVRPPGIQTPYGDVTRLDAAHGGVARSGGTRGKACARAKARHVRTKALVAAAWHVQMLTSVCGGC</sequence>
<proteinExistence type="predicted"/>
<evidence type="ECO:0000313" key="3">
    <source>
        <dbReference type="Proteomes" id="UP000323506"/>
    </source>
</evidence>
<dbReference type="AlphaFoldDB" id="A0A5D2AXC8"/>